<gene>
    <name evidence="1" type="ORF">SAMN02745196_02558</name>
</gene>
<organism evidence="1 2">
    <name type="scientific">Clostridium collagenovorans DSM 3089</name>
    <dbReference type="NCBI Taxonomy" id="1121306"/>
    <lineage>
        <taxon>Bacteria</taxon>
        <taxon>Bacillati</taxon>
        <taxon>Bacillota</taxon>
        <taxon>Clostridia</taxon>
        <taxon>Eubacteriales</taxon>
        <taxon>Clostridiaceae</taxon>
        <taxon>Clostridium</taxon>
    </lineage>
</organism>
<reference evidence="1 2" key="1">
    <citation type="submission" date="2016-11" db="EMBL/GenBank/DDBJ databases">
        <authorList>
            <person name="Jaros S."/>
            <person name="Januszkiewicz K."/>
            <person name="Wedrychowicz H."/>
        </authorList>
    </citation>
    <scope>NUCLEOTIDE SEQUENCE [LARGE SCALE GENOMIC DNA]</scope>
    <source>
        <strain evidence="1 2">DSM 3089</strain>
    </source>
</reference>
<dbReference type="STRING" id="1121306.SAMN02745196_02558"/>
<dbReference type="Proteomes" id="UP000184526">
    <property type="component" value="Unassembled WGS sequence"/>
</dbReference>
<keyword evidence="2" id="KW-1185">Reference proteome</keyword>
<protein>
    <submittedName>
        <fullName evidence="1">Uncharacterized protein</fullName>
    </submittedName>
</protein>
<name>A0A1M5XZ63_9CLOT</name>
<proteinExistence type="predicted"/>
<evidence type="ECO:0000313" key="1">
    <source>
        <dbReference type="EMBL" id="SHI05105.1"/>
    </source>
</evidence>
<dbReference type="AlphaFoldDB" id="A0A1M5XZ63"/>
<sequence>MKRYVKNKYKNSNLYGLEKNENIFKAVNGIINISLGTLSTIDKMKSSYYNIYGWRLNIF</sequence>
<dbReference type="EMBL" id="FQXP01000010">
    <property type="protein sequence ID" value="SHI05105.1"/>
    <property type="molecule type" value="Genomic_DNA"/>
</dbReference>
<evidence type="ECO:0000313" key="2">
    <source>
        <dbReference type="Proteomes" id="UP000184526"/>
    </source>
</evidence>
<dbReference type="RefSeq" id="WP_072832404.1">
    <property type="nucleotide sequence ID" value="NZ_FQXP01000010.1"/>
</dbReference>
<accession>A0A1M5XZ63</accession>